<dbReference type="Pfam" id="PF00069">
    <property type="entry name" value="Pkinase"/>
    <property type="match status" value="1"/>
</dbReference>
<keyword evidence="6 14" id="KW-0418">Kinase</keyword>
<keyword evidence="3" id="KW-0808">Transferase</keyword>
<dbReference type="InterPro" id="IPR011009">
    <property type="entry name" value="Kinase-like_dom_sf"/>
</dbReference>
<protein>
    <recommendedName>
        <fullName evidence="1">non-specific serine/threonine protein kinase</fullName>
        <ecNumber evidence="1">2.7.11.1</ecNumber>
    </recommendedName>
</protein>
<dbReference type="InterPro" id="IPR017441">
    <property type="entry name" value="Protein_kinase_ATP_BS"/>
</dbReference>
<keyword evidence="2" id="KW-0723">Serine/threonine-protein kinase</keyword>
<dbReference type="PANTHER" id="PTHR43289">
    <property type="entry name" value="MITOGEN-ACTIVATED PROTEIN KINASE KINASE KINASE 20-RELATED"/>
    <property type="match status" value="1"/>
</dbReference>
<evidence type="ECO:0000313" key="14">
    <source>
        <dbReference type="EMBL" id="MDF3287891.1"/>
    </source>
</evidence>
<evidence type="ECO:0000256" key="3">
    <source>
        <dbReference type="ARBA" id="ARBA00022679"/>
    </source>
</evidence>
<evidence type="ECO:0000256" key="7">
    <source>
        <dbReference type="ARBA" id="ARBA00022840"/>
    </source>
</evidence>
<dbReference type="PROSITE" id="PS00108">
    <property type="entry name" value="PROTEIN_KINASE_ST"/>
    <property type="match status" value="1"/>
</dbReference>
<dbReference type="PANTHER" id="PTHR43289:SF6">
    <property type="entry name" value="SERINE_THREONINE-PROTEIN KINASE NEKL-3"/>
    <property type="match status" value="1"/>
</dbReference>
<evidence type="ECO:0000256" key="1">
    <source>
        <dbReference type="ARBA" id="ARBA00012513"/>
    </source>
</evidence>
<feature type="region of interest" description="Disordered" evidence="11">
    <location>
        <begin position="421"/>
        <end position="440"/>
    </location>
</feature>
<feature type="domain" description="Protein kinase" evidence="12">
    <location>
        <begin position="11"/>
        <end position="277"/>
    </location>
</feature>
<comment type="catalytic activity">
    <reaction evidence="9">
        <text>L-seryl-[protein] + ATP = O-phospho-L-seryl-[protein] + ADP + H(+)</text>
        <dbReference type="Rhea" id="RHEA:17989"/>
        <dbReference type="Rhea" id="RHEA-COMP:9863"/>
        <dbReference type="Rhea" id="RHEA-COMP:11604"/>
        <dbReference type="ChEBI" id="CHEBI:15378"/>
        <dbReference type="ChEBI" id="CHEBI:29999"/>
        <dbReference type="ChEBI" id="CHEBI:30616"/>
        <dbReference type="ChEBI" id="CHEBI:83421"/>
        <dbReference type="ChEBI" id="CHEBI:456216"/>
        <dbReference type="EC" id="2.7.11.1"/>
    </reaction>
</comment>
<dbReference type="EMBL" id="JARJBC010000001">
    <property type="protein sequence ID" value="MDF3287891.1"/>
    <property type="molecule type" value="Genomic_DNA"/>
</dbReference>
<feature type="binding site" evidence="10">
    <location>
        <position position="40"/>
    </location>
    <ligand>
        <name>ATP</name>
        <dbReference type="ChEBI" id="CHEBI:30616"/>
    </ligand>
</feature>
<dbReference type="Pfam" id="PF03793">
    <property type="entry name" value="PASTA"/>
    <property type="match status" value="1"/>
</dbReference>
<gene>
    <name evidence="14" type="ORF">P3G67_01295</name>
</gene>
<dbReference type="CDD" id="cd14014">
    <property type="entry name" value="STKc_PknB_like"/>
    <property type="match status" value="1"/>
</dbReference>
<dbReference type="InterPro" id="IPR005543">
    <property type="entry name" value="PASTA_dom"/>
</dbReference>
<evidence type="ECO:0000256" key="9">
    <source>
        <dbReference type="ARBA" id="ARBA00048679"/>
    </source>
</evidence>
<evidence type="ECO:0000256" key="11">
    <source>
        <dbReference type="SAM" id="MobiDB-lite"/>
    </source>
</evidence>
<dbReference type="PROSITE" id="PS51178">
    <property type="entry name" value="PASTA"/>
    <property type="match status" value="1"/>
</dbReference>
<dbReference type="PROSITE" id="PS00107">
    <property type="entry name" value="PROTEIN_KINASE_ATP"/>
    <property type="match status" value="1"/>
</dbReference>
<accession>A0ABT5ZDY2</accession>
<keyword evidence="15" id="KW-1185">Reference proteome</keyword>
<feature type="domain" description="PASTA" evidence="13">
    <location>
        <begin position="357"/>
        <end position="425"/>
    </location>
</feature>
<dbReference type="RefSeq" id="WP_276091763.1">
    <property type="nucleotide sequence ID" value="NZ_JARJBC010000001.1"/>
</dbReference>
<proteinExistence type="predicted"/>
<dbReference type="GO" id="GO:0016301">
    <property type="term" value="F:kinase activity"/>
    <property type="evidence" value="ECO:0007669"/>
    <property type="project" value="UniProtKB-KW"/>
</dbReference>
<evidence type="ECO:0000256" key="4">
    <source>
        <dbReference type="ARBA" id="ARBA00022737"/>
    </source>
</evidence>
<keyword evidence="4" id="KW-0677">Repeat</keyword>
<dbReference type="PROSITE" id="PS50011">
    <property type="entry name" value="PROTEIN_KINASE_DOM"/>
    <property type="match status" value="1"/>
</dbReference>
<dbReference type="SUPFAM" id="SSF56112">
    <property type="entry name" value="Protein kinase-like (PK-like)"/>
    <property type="match status" value="1"/>
</dbReference>
<dbReference type="Gene3D" id="3.30.10.20">
    <property type="match status" value="1"/>
</dbReference>
<evidence type="ECO:0000256" key="10">
    <source>
        <dbReference type="PROSITE-ProRule" id="PRU10141"/>
    </source>
</evidence>
<dbReference type="SMART" id="SM00220">
    <property type="entry name" value="S_TKc"/>
    <property type="match status" value="1"/>
</dbReference>
<sequence length="440" mass="46573">MDQERPLGERYAVRRLLGRGGMAQVYLADDLKLHRPVAVKTLRPECAGDPSYRERFLREARSAALLNHPGIVAVYDTGEHMAHGVSLPYIVMEYVEGRTLAELARGDQPPPPEQALRLTAGVLDALAHAHHCAIVHRDIKPANVMLSADGTVKVMDFGIARPLGAQGATLTQTAMVVGTAEYLSPEQARGEEVDTRTDLYSTGCLLYELLTGRPPFTGDNPLAVAYAQVRDTPERPSARVPGLPPLYDTLVLTALAKNREQRYRNAEEMRAAIDDALARIEGASAAIAPTLTTQAAHHDEADTPGPAPAPRRQPDDRRRRPSRLLWSAVAGAAALLVAGGAYAASGPGGDGAGQAQAPTTVPVPDLVGKTIAQARTGAQSVGLHVVRSAFGACTAHPPKRHVCGQVPASGTRMARGGSIRVQLSTGPATRGRPGTVPPAE</sequence>
<dbReference type="InterPro" id="IPR000719">
    <property type="entry name" value="Prot_kinase_dom"/>
</dbReference>
<evidence type="ECO:0000256" key="6">
    <source>
        <dbReference type="ARBA" id="ARBA00022777"/>
    </source>
</evidence>
<organism evidence="14 15">
    <name type="scientific">Streptomyces silvisoli</name>
    <dbReference type="NCBI Taxonomy" id="3034235"/>
    <lineage>
        <taxon>Bacteria</taxon>
        <taxon>Bacillati</taxon>
        <taxon>Actinomycetota</taxon>
        <taxon>Actinomycetes</taxon>
        <taxon>Kitasatosporales</taxon>
        <taxon>Streptomycetaceae</taxon>
        <taxon>Streptomyces</taxon>
    </lineage>
</organism>
<keyword evidence="5 10" id="KW-0547">Nucleotide-binding</keyword>
<dbReference type="InterPro" id="IPR008271">
    <property type="entry name" value="Ser/Thr_kinase_AS"/>
</dbReference>
<comment type="caution">
    <text evidence="14">The sequence shown here is derived from an EMBL/GenBank/DDBJ whole genome shotgun (WGS) entry which is preliminary data.</text>
</comment>
<evidence type="ECO:0000256" key="2">
    <source>
        <dbReference type="ARBA" id="ARBA00022527"/>
    </source>
</evidence>
<reference evidence="14 15" key="1">
    <citation type="submission" date="2023-03" db="EMBL/GenBank/DDBJ databases">
        <title>Draft genome sequence of Streptomyces sp. RB6PN23 isolated from peat swamp forest in Thailand.</title>
        <authorList>
            <person name="Klaysubun C."/>
            <person name="Duangmal K."/>
        </authorList>
    </citation>
    <scope>NUCLEOTIDE SEQUENCE [LARGE SCALE GENOMIC DNA]</scope>
    <source>
        <strain evidence="14 15">RB6PN23</strain>
    </source>
</reference>
<dbReference type="Gene3D" id="1.10.510.10">
    <property type="entry name" value="Transferase(Phosphotransferase) domain 1"/>
    <property type="match status" value="1"/>
</dbReference>
<name>A0ABT5ZDY2_9ACTN</name>
<keyword evidence="7 10" id="KW-0067">ATP-binding</keyword>
<evidence type="ECO:0000259" key="12">
    <source>
        <dbReference type="PROSITE" id="PS50011"/>
    </source>
</evidence>
<evidence type="ECO:0000313" key="15">
    <source>
        <dbReference type="Proteomes" id="UP001216579"/>
    </source>
</evidence>
<dbReference type="EC" id="2.7.11.1" evidence="1"/>
<evidence type="ECO:0000259" key="13">
    <source>
        <dbReference type="PROSITE" id="PS51178"/>
    </source>
</evidence>
<dbReference type="Gene3D" id="3.30.200.20">
    <property type="entry name" value="Phosphorylase Kinase, domain 1"/>
    <property type="match status" value="1"/>
</dbReference>
<evidence type="ECO:0000256" key="8">
    <source>
        <dbReference type="ARBA" id="ARBA00047899"/>
    </source>
</evidence>
<evidence type="ECO:0000256" key="5">
    <source>
        <dbReference type="ARBA" id="ARBA00022741"/>
    </source>
</evidence>
<dbReference type="CDD" id="cd06577">
    <property type="entry name" value="PASTA_pknB"/>
    <property type="match status" value="1"/>
</dbReference>
<dbReference type="Proteomes" id="UP001216579">
    <property type="component" value="Unassembled WGS sequence"/>
</dbReference>
<feature type="region of interest" description="Disordered" evidence="11">
    <location>
        <begin position="294"/>
        <end position="319"/>
    </location>
</feature>
<comment type="catalytic activity">
    <reaction evidence="8">
        <text>L-threonyl-[protein] + ATP = O-phospho-L-threonyl-[protein] + ADP + H(+)</text>
        <dbReference type="Rhea" id="RHEA:46608"/>
        <dbReference type="Rhea" id="RHEA-COMP:11060"/>
        <dbReference type="Rhea" id="RHEA-COMP:11605"/>
        <dbReference type="ChEBI" id="CHEBI:15378"/>
        <dbReference type="ChEBI" id="CHEBI:30013"/>
        <dbReference type="ChEBI" id="CHEBI:30616"/>
        <dbReference type="ChEBI" id="CHEBI:61977"/>
        <dbReference type="ChEBI" id="CHEBI:456216"/>
        <dbReference type="EC" id="2.7.11.1"/>
    </reaction>
</comment>